<dbReference type="Pfam" id="PF00584">
    <property type="entry name" value="SecE"/>
    <property type="match status" value="1"/>
</dbReference>
<evidence type="ECO:0000256" key="8">
    <source>
        <dbReference type="SAM" id="Coils"/>
    </source>
</evidence>
<evidence type="ECO:0000256" key="2">
    <source>
        <dbReference type="ARBA" id="ARBA00022448"/>
    </source>
</evidence>
<proteinExistence type="predicted"/>
<comment type="caution">
    <text evidence="10">The sequence shown here is derived from an EMBL/GenBank/DDBJ whole genome shotgun (WGS) entry which is preliminary data.</text>
</comment>
<evidence type="ECO:0000256" key="5">
    <source>
        <dbReference type="ARBA" id="ARBA00022989"/>
    </source>
</evidence>
<dbReference type="GO" id="GO:0008320">
    <property type="term" value="F:protein transmembrane transporter activity"/>
    <property type="evidence" value="ECO:0007669"/>
    <property type="project" value="InterPro"/>
</dbReference>
<evidence type="ECO:0000256" key="1">
    <source>
        <dbReference type="ARBA" id="ARBA00004370"/>
    </source>
</evidence>
<sequence length="97" mass="11744">MVNEDKKLSKEELKTQKEYNKRLKKKMRMQKKEIAKEARLYTFRNWVKEIKRVVWPRNAKSWKWFGITIAFLIIMALFCFLVSLAFTSLWNSVGIKI</sequence>
<reference evidence="10 11" key="1">
    <citation type="submission" date="2018-06" db="EMBL/GenBank/DDBJ databases">
        <title>Genomic Encyclopedia of Archaeal and Bacterial Type Strains, Phase II (KMG-II): from individual species to whole genera.</title>
        <authorList>
            <person name="Goeker M."/>
        </authorList>
    </citation>
    <scope>NUCLEOTIDE SEQUENCE [LARGE SCALE GENOMIC DNA]</scope>
    <source>
        <strain evidence="10 11">ATCC 51348</strain>
    </source>
</reference>
<dbReference type="GO" id="GO:0006605">
    <property type="term" value="P:protein targeting"/>
    <property type="evidence" value="ECO:0007669"/>
    <property type="project" value="InterPro"/>
</dbReference>
<dbReference type="InterPro" id="IPR038379">
    <property type="entry name" value="SecE_sf"/>
</dbReference>
<comment type="subcellular location">
    <subcellularLocation>
        <location evidence="1">Membrane</location>
    </subcellularLocation>
</comment>
<keyword evidence="2" id="KW-0813">Transport</keyword>
<keyword evidence="5 9" id="KW-1133">Transmembrane helix</keyword>
<keyword evidence="6" id="KW-0811">Translocation</keyword>
<dbReference type="RefSeq" id="WP_211305418.1">
    <property type="nucleotide sequence ID" value="NZ_QKUB01000008.1"/>
</dbReference>
<protein>
    <submittedName>
        <fullName evidence="10">Preprotein translocase subunit SecE</fullName>
    </submittedName>
</protein>
<dbReference type="InterPro" id="IPR005807">
    <property type="entry name" value="SecE_bac"/>
</dbReference>
<feature type="transmembrane region" description="Helical" evidence="9">
    <location>
        <begin position="64"/>
        <end position="86"/>
    </location>
</feature>
<keyword evidence="3 9" id="KW-0812">Transmembrane</keyword>
<feature type="coiled-coil region" evidence="8">
    <location>
        <begin position="13"/>
        <end position="40"/>
    </location>
</feature>
<evidence type="ECO:0000256" key="4">
    <source>
        <dbReference type="ARBA" id="ARBA00022927"/>
    </source>
</evidence>
<organism evidence="10 11">
    <name type="scientific">Metamycoplasma auris</name>
    <dbReference type="NCBI Taxonomy" id="51363"/>
    <lineage>
        <taxon>Bacteria</taxon>
        <taxon>Bacillati</taxon>
        <taxon>Mycoplasmatota</taxon>
        <taxon>Mycoplasmoidales</taxon>
        <taxon>Metamycoplasmataceae</taxon>
        <taxon>Metamycoplasma</taxon>
    </lineage>
</organism>
<gene>
    <name evidence="10" type="ORF">BCF89_10816</name>
</gene>
<dbReference type="AlphaFoldDB" id="A0A2W7FZR4"/>
<keyword evidence="4" id="KW-0653">Protein transport</keyword>
<keyword evidence="11" id="KW-1185">Reference proteome</keyword>
<evidence type="ECO:0000256" key="3">
    <source>
        <dbReference type="ARBA" id="ARBA00022692"/>
    </source>
</evidence>
<evidence type="ECO:0000256" key="9">
    <source>
        <dbReference type="SAM" id="Phobius"/>
    </source>
</evidence>
<dbReference type="GO" id="GO:0006886">
    <property type="term" value="P:intracellular protein transport"/>
    <property type="evidence" value="ECO:0007669"/>
    <property type="project" value="InterPro"/>
</dbReference>
<dbReference type="Proteomes" id="UP000249646">
    <property type="component" value="Unassembled WGS sequence"/>
</dbReference>
<dbReference type="NCBIfam" id="TIGR00964">
    <property type="entry name" value="secE_bact"/>
    <property type="match status" value="1"/>
</dbReference>
<evidence type="ECO:0000313" key="11">
    <source>
        <dbReference type="Proteomes" id="UP000249646"/>
    </source>
</evidence>
<dbReference type="InterPro" id="IPR001901">
    <property type="entry name" value="Translocase_SecE/Sec61-g"/>
</dbReference>
<evidence type="ECO:0000313" key="10">
    <source>
        <dbReference type="EMBL" id="PZV99811.1"/>
    </source>
</evidence>
<accession>A0A2W7FZR4</accession>
<dbReference type="Gene3D" id="1.20.5.1030">
    <property type="entry name" value="Preprotein translocase secy subunit"/>
    <property type="match status" value="1"/>
</dbReference>
<evidence type="ECO:0000256" key="7">
    <source>
        <dbReference type="ARBA" id="ARBA00023136"/>
    </source>
</evidence>
<dbReference type="EMBL" id="QKUB01000008">
    <property type="protein sequence ID" value="PZV99811.1"/>
    <property type="molecule type" value="Genomic_DNA"/>
</dbReference>
<dbReference type="GO" id="GO:0009306">
    <property type="term" value="P:protein secretion"/>
    <property type="evidence" value="ECO:0007669"/>
    <property type="project" value="InterPro"/>
</dbReference>
<evidence type="ECO:0000256" key="6">
    <source>
        <dbReference type="ARBA" id="ARBA00023010"/>
    </source>
</evidence>
<dbReference type="GO" id="GO:0016020">
    <property type="term" value="C:membrane"/>
    <property type="evidence" value="ECO:0007669"/>
    <property type="project" value="UniProtKB-SubCell"/>
</dbReference>
<keyword evidence="8" id="KW-0175">Coiled coil</keyword>
<name>A0A2W7FZR4_9BACT</name>
<keyword evidence="7 9" id="KW-0472">Membrane</keyword>